<organism evidence="1 2">
    <name type="scientific">Sediminimonas qiaohouensis</name>
    <dbReference type="NCBI Taxonomy" id="552061"/>
    <lineage>
        <taxon>Bacteria</taxon>
        <taxon>Pseudomonadati</taxon>
        <taxon>Pseudomonadota</taxon>
        <taxon>Alphaproteobacteria</taxon>
        <taxon>Rhodobacterales</taxon>
        <taxon>Roseobacteraceae</taxon>
        <taxon>Sediminimonas</taxon>
    </lineage>
</organism>
<dbReference type="AlphaFoldDB" id="A0A7C9LC21"/>
<accession>A0A7C9LC21</accession>
<sequence length="75" mass="8662">MTTQTTDITFEKSALKTAFDAVLNTIGRGIRNYMHQRSRVDQIEALQAKSDAELERMGVARDDIARYVFRDTFYI</sequence>
<evidence type="ECO:0000313" key="1">
    <source>
        <dbReference type="EMBL" id="MTJ05697.1"/>
    </source>
</evidence>
<name>A0A7C9LC21_9RHOB</name>
<evidence type="ECO:0000313" key="2">
    <source>
        <dbReference type="Proteomes" id="UP000483078"/>
    </source>
</evidence>
<dbReference type="Proteomes" id="UP000483078">
    <property type="component" value="Unassembled WGS sequence"/>
</dbReference>
<reference evidence="1 2" key="1">
    <citation type="submission" date="2019-06" db="EMBL/GenBank/DDBJ databases">
        <title>Enrichment of Autotrophic Halophilic Microorganisms from Red Sea Brine Pool Using Microbial Electrosynthesis System.</title>
        <authorList>
            <person name="Alqahtani M.F."/>
            <person name="Bajracharya S."/>
            <person name="Katuri K.P."/>
            <person name="Ali M."/>
            <person name="Saikaly P.E."/>
        </authorList>
    </citation>
    <scope>NUCLEOTIDE SEQUENCE [LARGE SCALE GENOMIC DNA]</scope>
    <source>
        <strain evidence="1">MES6</strain>
    </source>
</reference>
<proteinExistence type="predicted"/>
<dbReference type="RefSeq" id="WP_273250593.1">
    <property type="nucleotide sequence ID" value="NZ_VENJ01000021.1"/>
</dbReference>
<comment type="caution">
    <text evidence="1">The sequence shown here is derived from an EMBL/GenBank/DDBJ whole genome shotgun (WGS) entry which is preliminary data.</text>
</comment>
<gene>
    <name evidence="1" type="ORF">FH759_13515</name>
</gene>
<protein>
    <recommendedName>
        <fullName evidence="3">DUF1127 domain-containing protein</fullName>
    </recommendedName>
</protein>
<dbReference type="EMBL" id="VENJ01000021">
    <property type="protein sequence ID" value="MTJ05697.1"/>
    <property type="molecule type" value="Genomic_DNA"/>
</dbReference>
<evidence type="ECO:0008006" key="3">
    <source>
        <dbReference type="Google" id="ProtNLM"/>
    </source>
</evidence>